<dbReference type="InterPro" id="IPR050131">
    <property type="entry name" value="Peptidase_S8_subtilisin-like"/>
</dbReference>
<keyword evidence="2 7" id="KW-0645">Protease</keyword>
<feature type="signal peptide" evidence="9">
    <location>
        <begin position="1"/>
        <end position="19"/>
    </location>
</feature>
<dbReference type="GO" id="GO:0016020">
    <property type="term" value="C:membrane"/>
    <property type="evidence" value="ECO:0007669"/>
    <property type="project" value="InterPro"/>
</dbReference>
<dbReference type="InParanoid" id="F0XB18"/>
<feature type="domain" description="Peptidase S8/S53" evidence="10">
    <location>
        <begin position="170"/>
        <end position="581"/>
    </location>
</feature>
<dbReference type="InterPro" id="IPR023827">
    <property type="entry name" value="Peptidase_S8_Asp-AS"/>
</dbReference>
<evidence type="ECO:0000256" key="2">
    <source>
        <dbReference type="ARBA" id="ARBA00022670"/>
    </source>
</evidence>
<dbReference type="SUPFAM" id="SSF52743">
    <property type="entry name" value="Subtilisin-like"/>
    <property type="match status" value="1"/>
</dbReference>
<proteinExistence type="inferred from homology"/>
<dbReference type="InterPro" id="IPR010435">
    <property type="entry name" value="C5a/SBT2-like_Fn3"/>
</dbReference>
<dbReference type="Proteomes" id="UP000007796">
    <property type="component" value="Unassembled WGS sequence"/>
</dbReference>
<evidence type="ECO:0000256" key="7">
    <source>
        <dbReference type="PROSITE-ProRule" id="PRU01240"/>
    </source>
</evidence>
<dbReference type="EMBL" id="GL629756">
    <property type="protein sequence ID" value="EFX05069.1"/>
    <property type="molecule type" value="Genomic_DNA"/>
</dbReference>
<dbReference type="InterPro" id="IPR036852">
    <property type="entry name" value="Peptidase_S8/S53_dom_sf"/>
</dbReference>
<gene>
    <name evidence="12" type="ORF">CMQ_5331</name>
</gene>
<dbReference type="HOGENOM" id="CLU_003559_2_1_1"/>
<sequence>MRADFFFIMSALLLVGIDGSRVVRRTASDALPDSKPSNRTGVAPNKFIVEVQEGADKQALIQDLESRTGNKVVTVFDSPIFNGFTVESSNENADTLQAIGAVAKTWHAGIVTLQPVKSGLLSMAGSSSTSASSGSSSGASNGSFVVPRAPKYSVHQMTGVDKLHEAGIYGKGAIVAMIDTGVQYDHEALGGCLGPGCKVAKGYDFVGDNTYWPYPGYNRTPDNDPNDQQGHGTHVAGIIAGNSSVITGVAPEATLYSYKVIGQEGGTEEDILIQAFLMAYNDGADIITASVGSDGGWSTDAWAMVASRLVEAGVVVTIAAGNSGDTGPFYLSSGASGENVLAIASVDNTVAVARPFGATFVRADGQANTTVLGYRSHDRLFPADVKGWPIVPISLDTTVTDDACEPLQLPTKIGGYSDLSHVVPLVRVGGCEDYIKLRNLHNANASWALYYMDDEPIVGWSNVGFTNTSWSLISKNAGQGMVDVIAAGGNVTVDFATHQNESQVAMEDFGGGLPSSFTSWGATFDLTLKPDIAAPGGHILSSYISDPGVPANVYHELSGTSMATPYVAGVAALYIGQHGSLRGTKGALNLHARIISSGRALPWADGTGRDFGHLAPPLQVGGGLLDAVAVLDYHTQISSSSSQMKPKISLNDTHHFSRYHDIDIVNTGPTDLEYTFDLEEAGGFESYWTAEAADQNITDVPRIKDLSEIEPFNISTPVTLPQGSFVVPAGQTKKAHLSFDIPDGLNATRMPVWSGKVVIKASNGEQLSVPYFGVGASIEHIFGDVWYSEAGFPYSMSGLNKTRIEEKSTYTFNLSLQAQDFPKIRWVQQWASTELRWDIFDASYNERQWNYPPVVGQGHFVGSVTSFDWQQSTNYPNFDPATDNPNNTVAYPMHEVLRDDVYEAWWLGQLANGSTITPGTYKMRFAVLKPFGDPTHSDNWSIWKTPDITVE</sequence>
<dbReference type="PANTHER" id="PTHR43806:SF66">
    <property type="entry name" value="SERIN ENDOPEPTIDASE"/>
    <property type="match status" value="1"/>
</dbReference>
<evidence type="ECO:0000256" key="6">
    <source>
        <dbReference type="PIRSR" id="PIRSR615500-1"/>
    </source>
</evidence>
<dbReference type="Pfam" id="PF00082">
    <property type="entry name" value="Peptidase_S8"/>
    <property type="match status" value="1"/>
</dbReference>
<dbReference type="STRING" id="655863.F0XB18"/>
<dbReference type="RefSeq" id="XP_014174551.1">
    <property type="nucleotide sequence ID" value="XM_014319076.1"/>
</dbReference>
<dbReference type="PROSITE" id="PS51892">
    <property type="entry name" value="SUBTILASE"/>
    <property type="match status" value="1"/>
</dbReference>
<dbReference type="InterPro" id="IPR023828">
    <property type="entry name" value="Peptidase_S8_Ser-AS"/>
</dbReference>
<feature type="active site" description="Charge relay system" evidence="6 7">
    <location>
        <position position="231"/>
    </location>
</feature>
<dbReference type="Gene3D" id="3.50.30.30">
    <property type="match status" value="1"/>
</dbReference>
<dbReference type="PRINTS" id="PR00723">
    <property type="entry name" value="SUBTILISIN"/>
</dbReference>
<feature type="domain" description="C5a peptidase/Subtilisin-like protease SBT2-like Fn3-like" evidence="11">
    <location>
        <begin position="648"/>
        <end position="771"/>
    </location>
</feature>
<evidence type="ECO:0000256" key="5">
    <source>
        <dbReference type="ARBA" id="ARBA00022825"/>
    </source>
</evidence>
<comment type="similarity">
    <text evidence="1 7 8">Belongs to the peptidase S8 family.</text>
</comment>
<dbReference type="AlphaFoldDB" id="F0XB18"/>
<dbReference type="InterPro" id="IPR022398">
    <property type="entry name" value="Peptidase_S8_His-AS"/>
</dbReference>
<keyword evidence="13" id="KW-1185">Reference proteome</keyword>
<reference evidence="12 13" key="1">
    <citation type="journal article" date="2011" name="Proc. Natl. Acad. Sci. U.S.A.">
        <title>Genome and transcriptome analyses of the mountain pine beetle-fungal symbiont Grosmannia clavigera, a lodgepole pine pathogen.</title>
        <authorList>
            <person name="DiGuistini S."/>
            <person name="Wang Y."/>
            <person name="Liao N.Y."/>
            <person name="Taylor G."/>
            <person name="Tanguay P."/>
            <person name="Feau N."/>
            <person name="Henrissat B."/>
            <person name="Chan S.K."/>
            <person name="Hesse-Orce U."/>
            <person name="Alamouti S.M."/>
            <person name="Tsui C.K.M."/>
            <person name="Docking R.T."/>
            <person name="Levasseur A."/>
            <person name="Haridas S."/>
            <person name="Robertson G."/>
            <person name="Birol I."/>
            <person name="Holt R.A."/>
            <person name="Marra M.A."/>
            <person name="Hamelin R.C."/>
            <person name="Hirst M."/>
            <person name="Jones S.J.M."/>
            <person name="Bohlmann J."/>
            <person name="Breuil C."/>
        </authorList>
    </citation>
    <scope>NUCLEOTIDE SEQUENCE [LARGE SCALE GENOMIC DNA]</scope>
    <source>
        <strain evidence="13">kw1407 / UAMH 11150</strain>
    </source>
</reference>
<accession>F0XB18</accession>
<evidence type="ECO:0000256" key="4">
    <source>
        <dbReference type="ARBA" id="ARBA00022801"/>
    </source>
</evidence>
<dbReference type="PROSITE" id="PS00137">
    <property type="entry name" value="SUBTILASE_HIS"/>
    <property type="match status" value="1"/>
</dbReference>
<evidence type="ECO:0000313" key="12">
    <source>
        <dbReference type="EMBL" id="EFX05069.1"/>
    </source>
</evidence>
<feature type="chain" id="PRO_5003260354" evidence="9">
    <location>
        <begin position="20"/>
        <end position="951"/>
    </location>
</feature>
<dbReference type="PANTHER" id="PTHR43806">
    <property type="entry name" value="PEPTIDASE S8"/>
    <property type="match status" value="1"/>
</dbReference>
<evidence type="ECO:0000256" key="3">
    <source>
        <dbReference type="ARBA" id="ARBA00022729"/>
    </source>
</evidence>
<dbReference type="GeneID" id="25978642"/>
<dbReference type="OrthoDB" id="10256524at2759"/>
<dbReference type="GO" id="GO:0004252">
    <property type="term" value="F:serine-type endopeptidase activity"/>
    <property type="evidence" value="ECO:0007669"/>
    <property type="project" value="UniProtKB-UniRule"/>
</dbReference>
<keyword evidence="5 7" id="KW-0720">Serine protease</keyword>
<dbReference type="Gene3D" id="3.40.50.200">
    <property type="entry name" value="Peptidase S8/S53 domain"/>
    <property type="match status" value="2"/>
</dbReference>
<keyword evidence="4 7" id="KW-0378">Hydrolase</keyword>
<protein>
    <submittedName>
        <fullName evidence="12">Subtilisin-like serine protease</fullName>
    </submittedName>
</protein>
<dbReference type="InterPro" id="IPR015500">
    <property type="entry name" value="Peptidase_S8_subtilisin-rel"/>
</dbReference>
<dbReference type="GO" id="GO:0006508">
    <property type="term" value="P:proteolysis"/>
    <property type="evidence" value="ECO:0007669"/>
    <property type="project" value="UniProtKB-KW"/>
</dbReference>
<evidence type="ECO:0000256" key="9">
    <source>
        <dbReference type="SAM" id="SignalP"/>
    </source>
</evidence>
<dbReference type="InterPro" id="IPR000209">
    <property type="entry name" value="Peptidase_S8/S53_dom"/>
</dbReference>
<evidence type="ECO:0000313" key="13">
    <source>
        <dbReference type="Proteomes" id="UP000007796"/>
    </source>
</evidence>
<dbReference type="Pfam" id="PF06280">
    <property type="entry name" value="fn3_5"/>
    <property type="match status" value="1"/>
</dbReference>
<dbReference type="InterPro" id="IPR034187">
    <property type="entry name" value="Peptidases_S8_5"/>
</dbReference>
<name>F0XB18_GROCL</name>
<evidence type="ECO:0000256" key="8">
    <source>
        <dbReference type="RuleBase" id="RU003355"/>
    </source>
</evidence>
<evidence type="ECO:0000256" key="1">
    <source>
        <dbReference type="ARBA" id="ARBA00011073"/>
    </source>
</evidence>
<dbReference type="CDD" id="cd07489">
    <property type="entry name" value="Peptidases_S8_5"/>
    <property type="match status" value="1"/>
</dbReference>
<dbReference type="PROSITE" id="PS00138">
    <property type="entry name" value="SUBTILASE_SER"/>
    <property type="match status" value="1"/>
</dbReference>
<feature type="active site" description="Charge relay system" evidence="6 7">
    <location>
        <position position="179"/>
    </location>
</feature>
<keyword evidence="3 9" id="KW-0732">Signal</keyword>
<evidence type="ECO:0000259" key="11">
    <source>
        <dbReference type="Pfam" id="PF06280"/>
    </source>
</evidence>
<feature type="active site" description="Charge relay system" evidence="6 7">
    <location>
        <position position="561"/>
    </location>
</feature>
<evidence type="ECO:0000259" key="10">
    <source>
        <dbReference type="Pfam" id="PF00082"/>
    </source>
</evidence>
<organism evidence="13">
    <name type="scientific">Grosmannia clavigera (strain kw1407 / UAMH 11150)</name>
    <name type="common">Blue stain fungus</name>
    <name type="synonym">Graphiocladiella clavigera</name>
    <dbReference type="NCBI Taxonomy" id="655863"/>
    <lineage>
        <taxon>Eukaryota</taxon>
        <taxon>Fungi</taxon>
        <taxon>Dikarya</taxon>
        <taxon>Ascomycota</taxon>
        <taxon>Pezizomycotina</taxon>
        <taxon>Sordariomycetes</taxon>
        <taxon>Sordariomycetidae</taxon>
        <taxon>Ophiostomatales</taxon>
        <taxon>Ophiostomataceae</taxon>
        <taxon>Leptographium</taxon>
    </lineage>
</organism>
<dbReference type="PROSITE" id="PS00136">
    <property type="entry name" value="SUBTILASE_ASP"/>
    <property type="match status" value="1"/>
</dbReference>
<dbReference type="eggNOG" id="KOG4266">
    <property type="taxonomic scope" value="Eukaryota"/>
</dbReference>